<evidence type="ECO:0000313" key="2">
    <source>
        <dbReference type="Proteomes" id="UP001642360"/>
    </source>
</evidence>
<reference evidence="1 2" key="1">
    <citation type="submission" date="2024-02" db="EMBL/GenBank/DDBJ databases">
        <authorList>
            <person name="Vignale AGUSTIN F."/>
            <person name="Sosa J E."/>
            <person name="Modenutti C."/>
        </authorList>
    </citation>
    <scope>NUCLEOTIDE SEQUENCE [LARGE SCALE GENOMIC DNA]</scope>
</reference>
<dbReference type="AlphaFoldDB" id="A0ABC8UZ92"/>
<dbReference type="PANTHER" id="PTHR33240:SF15">
    <property type="entry name" value="GAG-PRO-LIKE PROTEIN"/>
    <property type="match status" value="1"/>
</dbReference>
<accession>A0ABC8UZ92</accession>
<dbReference type="Gene3D" id="2.40.70.10">
    <property type="entry name" value="Acid Proteases"/>
    <property type="match status" value="1"/>
</dbReference>
<evidence type="ECO:0000313" key="1">
    <source>
        <dbReference type="EMBL" id="CAK9186380.1"/>
    </source>
</evidence>
<comment type="caution">
    <text evidence="1">The sequence shown here is derived from an EMBL/GenBank/DDBJ whole genome shotgun (WGS) entry which is preliminary data.</text>
</comment>
<gene>
    <name evidence="1" type="ORF">ILEXP_LOCUS56868</name>
</gene>
<name>A0ABC8UZ92_9AQUA</name>
<dbReference type="CDD" id="cd00303">
    <property type="entry name" value="retropepsin_like"/>
    <property type="match status" value="1"/>
</dbReference>
<protein>
    <submittedName>
        <fullName evidence="1">Uncharacterized protein</fullName>
    </submittedName>
</protein>
<dbReference type="PANTHER" id="PTHR33240">
    <property type="entry name" value="OS08G0508500 PROTEIN"/>
    <property type="match status" value="1"/>
</dbReference>
<organism evidence="1 2">
    <name type="scientific">Ilex paraguariensis</name>
    <name type="common">yerba mate</name>
    <dbReference type="NCBI Taxonomy" id="185542"/>
    <lineage>
        <taxon>Eukaryota</taxon>
        <taxon>Viridiplantae</taxon>
        <taxon>Streptophyta</taxon>
        <taxon>Embryophyta</taxon>
        <taxon>Tracheophyta</taxon>
        <taxon>Spermatophyta</taxon>
        <taxon>Magnoliopsida</taxon>
        <taxon>eudicotyledons</taxon>
        <taxon>Gunneridae</taxon>
        <taxon>Pentapetalae</taxon>
        <taxon>asterids</taxon>
        <taxon>campanulids</taxon>
        <taxon>Aquifoliales</taxon>
        <taxon>Aquifoliaceae</taxon>
        <taxon>Ilex</taxon>
    </lineage>
</organism>
<keyword evidence="2" id="KW-1185">Reference proteome</keyword>
<dbReference type="EMBL" id="CAUOFW020009558">
    <property type="protein sequence ID" value="CAK9186380.1"/>
    <property type="molecule type" value="Genomic_DNA"/>
</dbReference>
<dbReference type="InterPro" id="IPR021109">
    <property type="entry name" value="Peptidase_aspartic_dom_sf"/>
</dbReference>
<sequence length="173" mass="18956">MLHQQPLGEIRVISRGFAGGKESSFARKAHMRKIRAGEALKMHTVSKTPWLNTAITFSDSNLEGYKHPHDDPLVVRAVVANRTVYQVLIDNGSSTDIIFASAFDKMGIGREKLEPISAHLLGFTKERVLPLGSIQLVLIMGDSPCQATTTIRFLVVDAPSIYNMLLGSPPSTQ</sequence>
<dbReference type="Proteomes" id="UP001642360">
    <property type="component" value="Unassembled WGS sequence"/>
</dbReference>
<proteinExistence type="predicted"/>